<organism evidence="2 3">
    <name type="scientific">Paragonimus westermani</name>
    <dbReference type="NCBI Taxonomy" id="34504"/>
    <lineage>
        <taxon>Eukaryota</taxon>
        <taxon>Metazoa</taxon>
        <taxon>Spiralia</taxon>
        <taxon>Lophotrochozoa</taxon>
        <taxon>Platyhelminthes</taxon>
        <taxon>Trematoda</taxon>
        <taxon>Digenea</taxon>
        <taxon>Plagiorchiida</taxon>
        <taxon>Troglotremata</taxon>
        <taxon>Troglotrematidae</taxon>
        <taxon>Paragonimus</taxon>
    </lineage>
</organism>
<proteinExistence type="predicted"/>
<dbReference type="EMBL" id="QNGE01003478">
    <property type="protein sequence ID" value="KAA3673995.1"/>
    <property type="molecule type" value="Genomic_DNA"/>
</dbReference>
<protein>
    <submittedName>
        <fullName evidence="2">Uncharacterized protein</fullName>
    </submittedName>
</protein>
<keyword evidence="3" id="KW-1185">Reference proteome</keyword>
<name>A0A5J4NES7_9TREM</name>
<feature type="non-terminal residue" evidence="2">
    <location>
        <position position="392"/>
    </location>
</feature>
<dbReference type="AlphaFoldDB" id="A0A5J4NES7"/>
<gene>
    <name evidence="2" type="ORF">DEA37_0010341</name>
</gene>
<evidence type="ECO:0000313" key="3">
    <source>
        <dbReference type="Proteomes" id="UP000324629"/>
    </source>
</evidence>
<comment type="caution">
    <text evidence="2">The sequence shown here is derived from an EMBL/GenBank/DDBJ whole genome shotgun (WGS) entry which is preliminary data.</text>
</comment>
<evidence type="ECO:0000313" key="2">
    <source>
        <dbReference type="EMBL" id="KAA3673995.1"/>
    </source>
</evidence>
<dbReference type="Proteomes" id="UP000324629">
    <property type="component" value="Unassembled WGS sequence"/>
</dbReference>
<reference evidence="2 3" key="1">
    <citation type="journal article" date="2019" name="Gigascience">
        <title>Whole-genome sequence of the oriental lung fluke Paragonimus westermani.</title>
        <authorList>
            <person name="Oey H."/>
            <person name="Zakrzewski M."/>
            <person name="Narain K."/>
            <person name="Devi K.R."/>
            <person name="Agatsuma T."/>
            <person name="Nawaratna S."/>
            <person name="Gobert G.N."/>
            <person name="Jones M.K."/>
            <person name="Ragan M.A."/>
            <person name="McManus D.P."/>
            <person name="Krause L."/>
        </authorList>
    </citation>
    <scope>NUCLEOTIDE SEQUENCE [LARGE SCALE GENOMIC DNA]</scope>
    <source>
        <strain evidence="2 3">IND2009</strain>
    </source>
</reference>
<evidence type="ECO:0000256" key="1">
    <source>
        <dbReference type="SAM" id="MobiDB-lite"/>
    </source>
</evidence>
<feature type="compositionally biased region" description="Polar residues" evidence="1">
    <location>
        <begin position="20"/>
        <end position="33"/>
    </location>
</feature>
<sequence>MSVSSRRESNSIYAVCPASRRSSTSKTNETNNGCLKDSTKGHKGRCQNLKCNGCWTLCGSLSRSWGKYRPHSMRKTPNIHPKNPPLVCTGEPELQRTLLNDQHNLCVLNNRPKNFRLGEFFTRKIGSPTSYQTPDALPNNPRVAFAKESSTSVALHATNTQHLGDSVISSSVTSSVDQSHDVIVRHSMLDNSTQMNVPVTISGTVNLSSVNSKTPQTVIHSSELTTIVAENEKNKHNVSFPCNHTSLTSSIECCEKRLEHLYDRLLSLQSPISTHSPEVPHQILLDSISPPDDTTFAFTSPNPSEKQIGDCSSTDQADVERQIHQVSEKISQLKCYVESYAYLSWLGVAHITPHNNHVFTPGRRAPPPNPQLSVIRKSDIECQAIIQEYRKL</sequence>
<accession>A0A5J4NES7</accession>
<feature type="region of interest" description="Disordered" evidence="1">
    <location>
        <begin position="17"/>
        <end position="43"/>
    </location>
</feature>